<dbReference type="InterPro" id="IPR020901">
    <property type="entry name" value="Prtase_inh_Kunz-CS"/>
</dbReference>
<reference evidence="4" key="1">
    <citation type="submission" date="2022-11" db="UniProtKB">
        <authorList>
            <consortium name="WormBaseParasite"/>
        </authorList>
    </citation>
    <scope>IDENTIFICATION</scope>
</reference>
<protein>
    <submittedName>
        <fullName evidence="4">BPTI/Kunitz inhibitor domain-containing protein</fullName>
    </submittedName>
</protein>
<dbReference type="InterPro" id="IPR052861">
    <property type="entry name" value="BPTI/Kunitz_domain"/>
</dbReference>
<feature type="domain" description="BPTI/Kunitz inhibitor" evidence="2">
    <location>
        <begin position="22"/>
        <end position="75"/>
    </location>
</feature>
<dbReference type="InterPro" id="IPR036880">
    <property type="entry name" value="Kunitz_BPTI_sf"/>
</dbReference>
<dbReference type="CDD" id="cd00109">
    <property type="entry name" value="Kunitz-type"/>
    <property type="match status" value="1"/>
</dbReference>
<evidence type="ECO:0000313" key="3">
    <source>
        <dbReference type="Proteomes" id="UP000887565"/>
    </source>
</evidence>
<dbReference type="WBParaSite" id="nRc.2.0.1.t12313-RA">
    <property type="protein sequence ID" value="nRc.2.0.1.t12313-RA"/>
    <property type="gene ID" value="nRc.2.0.1.g12313"/>
</dbReference>
<keyword evidence="3" id="KW-1185">Reference proteome</keyword>
<organism evidence="3 4">
    <name type="scientific">Romanomermis culicivorax</name>
    <name type="common">Nematode worm</name>
    <dbReference type="NCBI Taxonomy" id="13658"/>
    <lineage>
        <taxon>Eukaryota</taxon>
        <taxon>Metazoa</taxon>
        <taxon>Ecdysozoa</taxon>
        <taxon>Nematoda</taxon>
        <taxon>Enoplea</taxon>
        <taxon>Dorylaimia</taxon>
        <taxon>Mermithida</taxon>
        <taxon>Mermithoidea</taxon>
        <taxon>Mermithidae</taxon>
        <taxon>Romanomermis</taxon>
    </lineage>
</organism>
<dbReference type="GO" id="GO:0004867">
    <property type="term" value="F:serine-type endopeptidase inhibitor activity"/>
    <property type="evidence" value="ECO:0007669"/>
    <property type="project" value="InterPro"/>
</dbReference>
<dbReference type="PANTHER" id="PTHR47248">
    <property type="entry name" value="PROTEIN CBG06772"/>
    <property type="match status" value="1"/>
</dbReference>
<dbReference type="PROSITE" id="PS50279">
    <property type="entry name" value="BPTI_KUNITZ_2"/>
    <property type="match status" value="1"/>
</dbReference>
<dbReference type="Pfam" id="PF00014">
    <property type="entry name" value="Kunitz_BPTI"/>
    <property type="match status" value="1"/>
</dbReference>
<dbReference type="SMART" id="SM00131">
    <property type="entry name" value="KU"/>
    <property type="match status" value="1"/>
</dbReference>
<dbReference type="Proteomes" id="UP000887565">
    <property type="component" value="Unplaced"/>
</dbReference>
<sequence>MYKLFVISTFGFYLIVTVQSACSSDKDKGDNNCDSVESIRWYHNEKKFRCMAFTYLGCGGNDNNFLTYDACQAKCSIADGPACLSAAFSQPPRMPAWAHRLGPRWCQTVGCPGGYECQNGGLVSQCCNSSTESFDVCLKIVSSVILKFILLYLTQIDARRRTLTRVGSCQQLIHIWARRHALTRVGTRQA</sequence>
<feature type="chain" id="PRO_5037550387" evidence="1">
    <location>
        <begin position="21"/>
        <end position="190"/>
    </location>
</feature>
<evidence type="ECO:0000313" key="4">
    <source>
        <dbReference type="WBParaSite" id="nRc.2.0.1.t12313-RA"/>
    </source>
</evidence>
<dbReference type="Gene3D" id="4.10.410.10">
    <property type="entry name" value="Pancreatic trypsin inhibitor Kunitz domain"/>
    <property type="match status" value="1"/>
</dbReference>
<feature type="signal peptide" evidence="1">
    <location>
        <begin position="1"/>
        <end position="20"/>
    </location>
</feature>
<dbReference type="SUPFAM" id="SSF57362">
    <property type="entry name" value="BPTI-like"/>
    <property type="match status" value="1"/>
</dbReference>
<dbReference type="InterPro" id="IPR002223">
    <property type="entry name" value="Kunitz_BPTI"/>
</dbReference>
<proteinExistence type="predicted"/>
<dbReference type="PANTHER" id="PTHR47248:SF9">
    <property type="entry name" value="BPTI_KUNITZ INHIBITOR DOMAIN-CONTAINING PROTEIN"/>
    <property type="match status" value="1"/>
</dbReference>
<name>A0A915IET5_ROMCU</name>
<keyword evidence="1" id="KW-0732">Signal</keyword>
<dbReference type="OMA" id="HIWARRH"/>
<dbReference type="AlphaFoldDB" id="A0A915IET5"/>
<evidence type="ECO:0000256" key="1">
    <source>
        <dbReference type="SAM" id="SignalP"/>
    </source>
</evidence>
<dbReference type="PROSITE" id="PS00280">
    <property type="entry name" value="BPTI_KUNITZ_1"/>
    <property type="match status" value="1"/>
</dbReference>
<evidence type="ECO:0000259" key="2">
    <source>
        <dbReference type="PROSITE" id="PS50279"/>
    </source>
</evidence>
<accession>A0A915IET5</accession>